<evidence type="ECO:0000259" key="3">
    <source>
        <dbReference type="Pfam" id="PF17177"/>
    </source>
</evidence>
<evidence type="ECO:0000256" key="2">
    <source>
        <dbReference type="PROSITE-ProRule" id="PRU00708"/>
    </source>
</evidence>
<keyword evidence="4" id="KW-1185">Reference proteome</keyword>
<dbReference type="Pfam" id="PF17177">
    <property type="entry name" value="PPR_long"/>
    <property type="match status" value="1"/>
</dbReference>
<accession>A0A2I4D2G8</accession>
<dbReference type="PANTHER" id="PTHR46669:SF1">
    <property type="entry name" value="LEUCINE-RICH PPR MOTIF-CONTAINING PROTEIN, MITOCHONDRIAL"/>
    <property type="match status" value="1"/>
</dbReference>
<dbReference type="InParanoid" id="A0A2I4D2G8"/>
<organism evidence="4 5">
    <name type="scientific">Austrofundulus limnaeus</name>
    <name type="common">Annual killifish</name>
    <dbReference type="NCBI Taxonomy" id="52670"/>
    <lineage>
        <taxon>Eukaryota</taxon>
        <taxon>Metazoa</taxon>
        <taxon>Chordata</taxon>
        <taxon>Craniata</taxon>
        <taxon>Vertebrata</taxon>
        <taxon>Euteleostomi</taxon>
        <taxon>Actinopterygii</taxon>
        <taxon>Neopterygii</taxon>
        <taxon>Teleostei</taxon>
        <taxon>Neoteleostei</taxon>
        <taxon>Acanthomorphata</taxon>
        <taxon>Ovalentaria</taxon>
        <taxon>Atherinomorphae</taxon>
        <taxon>Cyprinodontiformes</taxon>
        <taxon>Rivulidae</taxon>
        <taxon>Austrofundulus</taxon>
    </lineage>
</organism>
<dbReference type="InterPro" id="IPR033443">
    <property type="entry name" value="PROP1-like_PPR_dom"/>
</dbReference>
<feature type="repeat" description="PPR" evidence="2">
    <location>
        <begin position="755"/>
        <end position="789"/>
    </location>
</feature>
<evidence type="ECO:0000313" key="5">
    <source>
        <dbReference type="RefSeq" id="XP_013886428.1"/>
    </source>
</evidence>
<dbReference type="GO" id="GO:0005739">
    <property type="term" value="C:mitochondrion"/>
    <property type="evidence" value="ECO:0007669"/>
    <property type="project" value="TreeGrafter"/>
</dbReference>
<dbReference type="RefSeq" id="XP_013886428.1">
    <property type="nucleotide sequence ID" value="XM_014030974.1"/>
</dbReference>
<feature type="repeat" description="PPR" evidence="2">
    <location>
        <begin position="232"/>
        <end position="266"/>
    </location>
</feature>
<dbReference type="GO" id="GO:0005634">
    <property type="term" value="C:nucleus"/>
    <property type="evidence" value="ECO:0007669"/>
    <property type="project" value="TreeGrafter"/>
</dbReference>
<dbReference type="PANTHER" id="PTHR46669">
    <property type="entry name" value="LEUCINE-RICH PPR MOTIF-CONTAINING PROTEIN, MITOCHONDRIAL"/>
    <property type="match status" value="1"/>
</dbReference>
<dbReference type="KEGG" id="alim:106534333"/>
<proteinExistence type="predicted"/>
<dbReference type="Pfam" id="PF13812">
    <property type="entry name" value="PPR_3"/>
    <property type="match status" value="1"/>
</dbReference>
<name>A0A2I4D2G8_AUSLI</name>
<dbReference type="InterPro" id="IPR011990">
    <property type="entry name" value="TPR-like_helical_dom_sf"/>
</dbReference>
<dbReference type="OrthoDB" id="185373at2759"/>
<dbReference type="GO" id="GO:0070129">
    <property type="term" value="P:regulation of mitochondrial translation"/>
    <property type="evidence" value="ECO:0007669"/>
    <property type="project" value="TreeGrafter"/>
</dbReference>
<feature type="domain" description="PROP1-like PPR" evidence="3">
    <location>
        <begin position="229"/>
        <end position="340"/>
    </location>
</feature>
<protein>
    <submittedName>
        <fullName evidence="5">Leucine-rich PPR motif-containing protein, mitochondrial</fullName>
    </submittedName>
</protein>
<sequence length="1401" mass="157271">MAALLRTARLLLSHSHLLHIPGTRRSVPLLGRVYSGAVGGRRTEICSREISRISGSLSRNVGQHAAALENRDETGVWSSQAQHFDWALNKMDSSVKRTGRITKDLLLRIFNDICRTGHPSGNQILLLLRSCGSLLPEVPVEERNKLAHRVWDKLQELGARFDVSHYNALLKVYLQNDFRFSPTDFLAKMEEANIQPNRVTYQRLIAAYCQTGDIEGASTILGFVKSKNLPITEAVFSSLVTGHARAGDIDSAANILSVMRESGIEPGPDTYVSLLNAYAERGDLDSMNKTLEAAESADCSLMDQNILQVISTLAKAGHHQHIPAMIELLRHDVGFVPDAMNTTLNLITEGHEDIAFSIIKSFPLNEDGDSNTGNFFLKHCINMDKPLEKVVLYCKELEELKLHSAPLTFALLCALEANKTAMALELMEKLKERNFPIRLHYFWPLLTQQLKENNVAGVIEVVKGMEKLGVTPDQDTVYTYILPVFSDIEAAQQALKNAGISVESESLLVSEVRTLAMSDLAKLYTLLSDPSHPSLNIMAFRGSLIKGFKESSDVETMVKIFELMFTDERFCENSNPAESTSYLLYSLISNMSANQLQEQETKLRDFFNQLKAKNITISRNICKGIQKLLESSHIHELSKDVVALVDPSEKIFHGVESSDFHSQDLESKTLEFEKKINELKAENKPYSHVLRQAIWFLSSKKDLQNALELKLQHQKEMTPAAYSILISMCCHHNNVEEALDLKRELSCMDSSYALDASKSITLVKTLIQNGKIEEAVDLLKEMKAKNVELTNIHIDSLFHMFNLMKDDIPTLRRLQETIFSLGLAKPSTNLCSPLISAYLSSNDVAGALDAAMECQTLYHKFPLTHSILVALVEKGDTDLLQKALDFISREYGEMAMMYDLLFVFLQTGRYNEARKIIKTPGLKAKPGRFHWFAEKCIFNNEMEVLEQFVEMTGTLFDSDRDEMYSYIFRLCKETNNWKKAEAAWTKMQEENVIPRERTLRLLANILKSNGQEVPFDLQELWHEEVSTAQPVNSSSDPSTAEVSEQYLLSLCDKSKDREAFEMLKVAKGVPLSSLVYNKVICCLLSKGSLEDALAVRKMALSRIPQFKLNRSAINLLIITHSLRGCGTEALDCMKSMVQANFKPSTLAINRLAQALSKAGSVAEIEELEALVKTFDKPPNLSSMVFVNNKTLAHINNGDLDSAVQLLEDIYTNPNCSHGSMAYVFGKVMESGNDEALDRLSNMAERLINHFACGIPAADLFLLLVNMNKIEEAKAMLDRCTGLAEERRSFLSFVANKAQIPGEIKKIKNLMNLVPDFESKELLNSYLIKAYTVDKNLPMAKALYEQMMKEGVAVNELALKRLALLYKEAGEDVPFIEPPESFQYYAKKLKEQVRGSQETEAE</sequence>
<dbReference type="CTD" id="10128"/>
<feature type="repeat" description="PPR" evidence="2">
    <location>
        <begin position="197"/>
        <end position="231"/>
    </location>
</feature>
<dbReference type="Proteomes" id="UP000192220">
    <property type="component" value="Unplaced"/>
</dbReference>
<dbReference type="STRING" id="52670.A0A2I4D2G8"/>
<dbReference type="Pfam" id="PF01535">
    <property type="entry name" value="PPR"/>
    <property type="match status" value="3"/>
</dbReference>
<dbReference type="InterPro" id="IPR033490">
    <property type="entry name" value="LRP130"/>
</dbReference>
<dbReference type="NCBIfam" id="TIGR00756">
    <property type="entry name" value="PPR"/>
    <property type="match status" value="3"/>
</dbReference>
<dbReference type="GeneID" id="106534333"/>
<dbReference type="InterPro" id="IPR002885">
    <property type="entry name" value="PPR_rpt"/>
</dbReference>
<dbReference type="GO" id="GO:0003730">
    <property type="term" value="F:mRNA 3'-UTR binding"/>
    <property type="evidence" value="ECO:0007669"/>
    <property type="project" value="TreeGrafter"/>
</dbReference>
<evidence type="ECO:0000256" key="1">
    <source>
        <dbReference type="ARBA" id="ARBA00022737"/>
    </source>
</evidence>
<gene>
    <name evidence="5" type="primary">lrpprc</name>
</gene>
<reference evidence="5" key="1">
    <citation type="submission" date="2025-08" db="UniProtKB">
        <authorList>
            <consortium name="RefSeq"/>
        </authorList>
    </citation>
    <scope>IDENTIFICATION</scope>
    <source>
        <strain evidence="5">Quisiro</strain>
    </source>
</reference>
<keyword evidence="1" id="KW-0677">Repeat</keyword>
<dbReference type="Gene3D" id="1.25.40.10">
    <property type="entry name" value="Tetratricopeptide repeat domain"/>
    <property type="match status" value="3"/>
</dbReference>
<dbReference type="PROSITE" id="PS51375">
    <property type="entry name" value="PPR"/>
    <property type="match status" value="3"/>
</dbReference>
<evidence type="ECO:0000313" key="4">
    <source>
        <dbReference type="Proteomes" id="UP000192220"/>
    </source>
</evidence>